<evidence type="ECO:0000313" key="1">
    <source>
        <dbReference type="EMBL" id="GLQ74445.1"/>
    </source>
</evidence>
<dbReference type="Proteomes" id="UP001156690">
    <property type="component" value="Unassembled WGS sequence"/>
</dbReference>
<dbReference type="AlphaFoldDB" id="A0AAV5NUP7"/>
<keyword evidence="2" id="KW-1185">Reference proteome</keyword>
<protein>
    <submittedName>
        <fullName evidence="1">Uncharacterized protein</fullName>
    </submittedName>
</protein>
<gene>
    <name evidence="1" type="ORF">GCM10007932_38060</name>
</gene>
<organism evidence="1 2">
    <name type="scientific">Vibrio penaeicida</name>
    <dbReference type="NCBI Taxonomy" id="104609"/>
    <lineage>
        <taxon>Bacteria</taxon>
        <taxon>Pseudomonadati</taxon>
        <taxon>Pseudomonadota</taxon>
        <taxon>Gammaproteobacteria</taxon>
        <taxon>Vibrionales</taxon>
        <taxon>Vibrionaceae</taxon>
        <taxon>Vibrio</taxon>
    </lineage>
</organism>
<name>A0AAV5NUP7_9VIBR</name>
<reference evidence="2" key="1">
    <citation type="journal article" date="2019" name="Int. J. Syst. Evol. Microbiol.">
        <title>The Global Catalogue of Microorganisms (GCM) 10K type strain sequencing project: providing services to taxonomists for standard genome sequencing and annotation.</title>
        <authorList>
            <consortium name="The Broad Institute Genomics Platform"/>
            <consortium name="The Broad Institute Genome Sequencing Center for Infectious Disease"/>
            <person name="Wu L."/>
            <person name="Ma J."/>
        </authorList>
    </citation>
    <scope>NUCLEOTIDE SEQUENCE [LARGE SCALE GENOMIC DNA]</scope>
    <source>
        <strain evidence="2">NBRC 15640</strain>
    </source>
</reference>
<evidence type="ECO:0000313" key="2">
    <source>
        <dbReference type="Proteomes" id="UP001156690"/>
    </source>
</evidence>
<dbReference type="RefSeq" id="WP_126607138.1">
    <property type="nucleotide sequence ID" value="NZ_AP025144.1"/>
</dbReference>
<accession>A0AAV5NUP7</accession>
<comment type="caution">
    <text evidence="1">The sequence shown here is derived from an EMBL/GenBank/DDBJ whole genome shotgun (WGS) entry which is preliminary data.</text>
</comment>
<dbReference type="EMBL" id="BSNX01000056">
    <property type="protein sequence ID" value="GLQ74445.1"/>
    <property type="molecule type" value="Genomic_DNA"/>
</dbReference>
<sequence length="471" mass="55733">MKQIRLLCRTAHTYGFHKNKTGFDQHNFRLDELAPEERNYNSELSKNNVIFRQGKQVEPSQLTDLLAEIEVDQHNKLKQVKGGMSDKYVGELNLARSKSKSKLKKWVENASNPLERDFFNELLAKVGIDKIHAKTELKRLSSFGKIKRYNNKKKTIHKLEECNKLLTVNDNSSMSLKVISSEKIFKIPDKHGISISAEDWNRLIYQFHNKFYSDYDAYYTAVHLDEKAENPHAHHRLSGYNNTTRRFDLPDHELNLVRKLYNKPDLFSGKKWSKLSPDEVEQFGQLYQNIMFKYCNTQLQKLGYNINAVKRTPQEVKQDAHEYSNLKIRHRVHNGVNQLNDDKTELIEAVSDLKHQEQRWKDKAIQERKTAINWNKKAKQQKALLQRTKANLSQWFEEKFEQWFNGLLTFKKSNLNRDLIQPVELHLSLSQEREDAGKILMDEVELALQQDQLRRYKKEFDRQEAKNRYKN</sequence>
<proteinExistence type="predicted"/>